<evidence type="ECO:0000256" key="2">
    <source>
        <dbReference type="ARBA" id="ARBA00023030"/>
    </source>
</evidence>
<name>A0A8C0TPV9_CANLF</name>
<dbReference type="Ensembl" id="ENSCAFT00040046480.1">
    <property type="protein sequence ID" value="ENSCAFP00040040564.1"/>
    <property type="gene ID" value="ENSCAFG00040024948.1"/>
</dbReference>
<dbReference type="SMART" id="SM00442">
    <property type="entry name" value="FGF"/>
    <property type="match status" value="1"/>
</dbReference>
<keyword evidence="2" id="KW-0339">Growth factor</keyword>
<dbReference type="PROSITE" id="PS00247">
    <property type="entry name" value="HBGF_FGF"/>
    <property type="match status" value="1"/>
</dbReference>
<evidence type="ECO:0000313" key="5">
    <source>
        <dbReference type="Proteomes" id="UP000694542"/>
    </source>
</evidence>
<protein>
    <recommendedName>
        <fullName evidence="3">Fibroblast growth factor</fullName>
        <shortName evidence="3">FGF</shortName>
    </recommendedName>
</protein>
<dbReference type="PANTHER" id="PTHR11486">
    <property type="entry name" value="FIBROBLAST GROWTH FACTOR"/>
    <property type="match status" value="1"/>
</dbReference>
<dbReference type="Gene3D" id="2.80.10.50">
    <property type="match status" value="1"/>
</dbReference>
<dbReference type="Pfam" id="PF00167">
    <property type="entry name" value="FGF"/>
    <property type="match status" value="1"/>
</dbReference>
<organism evidence="4 5">
    <name type="scientific">Canis lupus familiaris</name>
    <name type="common">Dog</name>
    <name type="synonym">Canis familiaris</name>
    <dbReference type="NCBI Taxonomy" id="9615"/>
    <lineage>
        <taxon>Eukaryota</taxon>
        <taxon>Metazoa</taxon>
        <taxon>Chordata</taxon>
        <taxon>Craniata</taxon>
        <taxon>Vertebrata</taxon>
        <taxon>Euteleostomi</taxon>
        <taxon>Mammalia</taxon>
        <taxon>Eutheria</taxon>
        <taxon>Laurasiatheria</taxon>
        <taxon>Carnivora</taxon>
        <taxon>Caniformia</taxon>
        <taxon>Canidae</taxon>
        <taxon>Canis</taxon>
    </lineage>
</organism>
<evidence type="ECO:0000256" key="3">
    <source>
        <dbReference type="RuleBase" id="RU049442"/>
    </source>
</evidence>
<dbReference type="AlphaFoldDB" id="A0A8C0TPV9"/>
<dbReference type="Proteomes" id="UP000694542">
    <property type="component" value="Chromosome 27"/>
</dbReference>
<dbReference type="PRINTS" id="PR00263">
    <property type="entry name" value="HBGFFGF"/>
</dbReference>
<dbReference type="SUPFAM" id="SSF50353">
    <property type="entry name" value="Cytokine"/>
    <property type="match status" value="1"/>
</dbReference>
<evidence type="ECO:0000313" key="4">
    <source>
        <dbReference type="Ensembl" id="ENSCAFP00040040564.1"/>
    </source>
</evidence>
<dbReference type="InterPro" id="IPR002209">
    <property type="entry name" value="Fibroblast_GF_fam"/>
</dbReference>
<dbReference type="GO" id="GO:0008083">
    <property type="term" value="F:growth factor activity"/>
    <property type="evidence" value="ECO:0007669"/>
    <property type="project" value="UniProtKB-KW"/>
</dbReference>
<proteinExistence type="inferred from homology"/>
<evidence type="ECO:0000256" key="1">
    <source>
        <dbReference type="ARBA" id="ARBA00007936"/>
    </source>
</evidence>
<sequence>MYNSPLSISLQGFRDISNVLHPSSSWYFPLYLRSCANRYPAMKAGGRLLASQCVTDECFFFERLESKTYNTYWPRKCSSWYVALERTGQCKLGPKTGPGQNAIPFLPMSAKS</sequence>
<comment type="similarity">
    <text evidence="1 3">Belongs to the heparin-binding growth factors family.</text>
</comment>
<reference evidence="4" key="1">
    <citation type="submission" date="2018-10" db="EMBL/GenBank/DDBJ databases">
        <title>De novo assembly of a Great Dane genome.</title>
        <authorList>
            <person name="Kidd J.M."/>
            <person name="Pendleton A.L."/>
            <person name="Shen F."/>
            <person name="Emery S."/>
        </authorList>
    </citation>
    <scope>NUCLEOTIDE SEQUENCE [LARGE SCALE GENOMIC DNA]</scope>
    <source>
        <strain evidence="4">Great Dane</strain>
    </source>
</reference>
<reference evidence="4" key="2">
    <citation type="submission" date="2025-08" db="UniProtKB">
        <authorList>
            <consortium name="Ensembl"/>
        </authorList>
    </citation>
    <scope>IDENTIFICATION</scope>
</reference>
<accession>A0A8C0TPV9</accession>
<dbReference type="InterPro" id="IPR008996">
    <property type="entry name" value="IL1/FGF"/>
</dbReference>